<protein>
    <submittedName>
        <fullName evidence="2">Uncharacterized protein</fullName>
    </submittedName>
</protein>
<evidence type="ECO:0000313" key="3">
    <source>
        <dbReference type="Proteomes" id="UP001147747"/>
    </source>
</evidence>
<dbReference type="AlphaFoldDB" id="A0A9W9W0F9"/>
<reference evidence="2" key="2">
    <citation type="journal article" date="2023" name="IMA Fungus">
        <title>Comparative genomic study of the Penicillium genus elucidates a diverse pangenome and 15 lateral gene transfer events.</title>
        <authorList>
            <person name="Petersen C."/>
            <person name="Sorensen T."/>
            <person name="Nielsen M.R."/>
            <person name="Sondergaard T.E."/>
            <person name="Sorensen J.L."/>
            <person name="Fitzpatrick D.A."/>
            <person name="Frisvad J.C."/>
            <person name="Nielsen K.L."/>
        </authorList>
    </citation>
    <scope>NUCLEOTIDE SEQUENCE</scope>
    <source>
        <strain evidence="2">IBT 29677</strain>
    </source>
</reference>
<gene>
    <name evidence="2" type="ORF">N7509_004541</name>
</gene>
<organism evidence="2 3">
    <name type="scientific">Penicillium cosmopolitanum</name>
    <dbReference type="NCBI Taxonomy" id="1131564"/>
    <lineage>
        <taxon>Eukaryota</taxon>
        <taxon>Fungi</taxon>
        <taxon>Dikarya</taxon>
        <taxon>Ascomycota</taxon>
        <taxon>Pezizomycotina</taxon>
        <taxon>Eurotiomycetes</taxon>
        <taxon>Eurotiomycetidae</taxon>
        <taxon>Eurotiales</taxon>
        <taxon>Aspergillaceae</taxon>
        <taxon>Penicillium</taxon>
    </lineage>
</organism>
<keyword evidence="1" id="KW-0732">Signal</keyword>
<accession>A0A9W9W0F9</accession>
<feature type="signal peptide" evidence="1">
    <location>
        <begin position="1"/>
        <end position="18"/>
    </location>
</feature>
<sequence length="105" mass="10888">MQLKTGLFLGLATFTALAASSPDDDGEDLEKRQFASGPQCFCCSGPVIPELAGTKCARRSNCATACASDKRPLKCPNGAIFWPPTGASISVLCQKGDQPSAVPVP</sequence>
<keyword evidence="3" id="KW-1185">Reference proteome</keyword>
<name>A0A9W9W0F9_9EURO</name>
<dbReference type="GeneID" id="81368158"/>
<reference evidence="2" key="1">
    <citation type="submission" date="2022-12" db="EMBL/GenBank/DDBJ databases">
        <authorList>
            <person name="Petersen C."/>
        </authorList>
    </citation>
    <scope>NUCLEOTIDE SEQUENCE</scope>
    <source>
        <strain evidence="2">IBT 29677</strain>
    </source>
</reference>
<dbReference type="OrthoDB" id="10434889at2759"/>
<dbReference type="RefSeq" id="XP_056488480.1">
    <property type="nucleotide sequence ID" value="XM_056629178.1"/>
</dbReference>
<evidence type="ECO:0000256" key="1">
    <source>
        <dbReference type="SAM" id="SignalP"/>
    </source>
</evidence>
<evidence type="ECO:0000313" key="2">
    <source>
        <dbReference type="EMBL" id="KAJ5396428.1"/>
    </source>
</evidence>
<dbReference type="Proteomes" id="UP001147747">
    <property type="component" value="Unassembled WGS sequence"/>
</dbReference>
<proteinExistence type="predicted"/>
<dbReference type="EMBL" id="JAPZBU010000006">
    <property type="protein sequence ID" value="KAJ5396428.1"/>
    <property type="molecule type" value="Genomic_DNA"/>
</dbReference>
<feature type="chain" id="PRO_5040886859" evidence="1">
    <location>
        <begin position="19"/>
        <end position="105"/>
    </location>
</feature>
<comment type="caution">
    <text evidence="2">The sequence shown here is derived from an EMBL/GenBank/DDBJ whole genome shotgun (WGS) entry which is preliminary data.</text>
</comment>